<reference evidence="1" key="1">
    <citation type="submission" date="2020-12" db="EMBL/GenBank/DDBJ databases">
        <authorList>
            <person name="Iha C."/>
        </authorList>
    </citation>
    <scope>NUCLEOTIDE SEQUENCE</scope>
</reference>
<dbReference type="Proteomes" id="UP000708148">
    <property type="component" value="Unassembled WGS sequence"/>
</dbReference>
<dbReference type="EMBL" id="CAJHUC010001837">
    <property type="protein sequence ID" value="CAD7702453.1"/>
    <property type="molecule type" value="Genomic_DNA"/>
</dbReference>
<dbReference type="SUPFAM" id="SSF53474">
    <property type="entry name" value="alpha/beta-Hydrolases"/>
    <property type="match status" value="1"/>
</dbReference>
<evidence type="ECO:0000313" key="1">
    <source>
        <dbReference type="EMBL" id="CAD7702453.1"/>
    </source>
</evidence>
<sequence length="398" mass="43103">MWLGAVGVEELGRASSTLWALTLPNGRRTVLIESPIGKLTANFLNLHPEEFALLPDFLNLTPQEVALLPPESLPPLFDDLYAPALPPKFGVGERIVDVTRRGPPILGPGGSTFKAHVLYPVGDDDRDDFGSHPLIGFAPGLAGTPMDYIRTLHFLASQGAVVIAPTQPVTLFSTSEEFRAFAADVAESVRWVLGDGSGGGGIDDDDGSYDDGFYSDDGYYGDDDFSDDGYGDDGGFRGTGNDAGLQLYLRRLVDRNRVGMFGHSVGGALILEAARVARDHFSIFVRDVFSTSPPCIDGSDLCDIPYHAAMALEGTRVKFYVAGQDTVTPPHQAELFLSLLPASAIGEFMVLEGGTHCFVESDPRTWPFFSSECGKGGISPFHQIAEWQRQLLWFFFGE</sequence>
<dbReference type="InterPro" id="IPR029058">
    <property type="entry name" value="AB_hydrolase_fold"/>
</dbReference>
<gene>
    <name evidence="1" type="ORF">OSTQU699_LOCUS7810</name>
</gene>
<organism evidence="1 2">
    <name type="scientific">Ostreobium quekettii</name>
    <dbReference type="NCBI Taxonomy" id="121088"/>
    <lineage>
        <taxon>Eukaryota</taxon>
        <taxon>Viridiplantae</taxon>
        <taxon>Chlorophyta</taxon>
        <taxon>core chlorophytes</taxon>
        <taxon>Ulvophyceae</taxon>
        <taxon>TCBD clade</taxon>
        <taxon>Bryopsidales</taxon>
        <taxon>Ostreobineae</taxon>
        <taxon>Ostreobiaceae</taxon>
        <taxon>Ostreobium</taxon>
    </lineage>
</organism>
<proteinExistence type="predicted"/>
<name>A0A8S1J8R0_9CHLO</name>
<dbReference type="AlphaFoldDB" id="A0A8S1J8R0"/>
<dbReference type="Gene3D" id="3.40.50.1820">
    <property type="entry name" value="alpha/beta hydrolase"/>
    <property type="match status" value="1"/>
</dbReference>
<keyword evidence="2" id="KW-1185">Reference proteome</keyword>
<protein>
    <submittedName>
        <fullName evidence="1">Uncharacterized protein</fullName>
    </submittedName>
</protein>
<evidence type="ECO:0000313" key="2">
    <source>
        <dbReference type="Proteomes" id="UP000708148"/>
    </source>
</evidence>
<comment type="caution">
    <text evidence="1">The sequence shown here is derived from an EMBL/GenBank/DDBJ whole genome shotgun (WGS) entry which is preliminary data.</text>
</comment>
<accession>A0A8S1J8R0</accession>